<dbReference type="NCBIfam" id="TIGR01603">
    <property type="entry name" value="maj_tail_phi13"/>
    <property type="match status" value="1"/>
</dbReference>
<dbReference type="InterPro" id="IPR006490">
    <property type="entry name" value="Maj_tail_phi13"/>
</dbReference>
<dbReference type="Proteomes" id="UP000031449">
    <property type="component" value="Chromosome"/>
</dbReference>
<dbReference type="HOGENOM" id="CLU_080118_1_1_9"/>
<reference evidence="1 2" key="1">
    <citation type="submission" date="2014-08" db="EMBL/GenBank/DDBJ databases">
        <title>Complete genome of a marine bacteria Jeotgalibacillus malaysiensis.</title>
        <authorList>
            <person name="Yaakop A.S."/>
            <person name="Chan K.-G."/>
            <person name="Goh K.M."/>
        </authorList>
    </citation>
    <scope>NUCLEOTIDE SEQUENCE [LARGE SCALE GENOMIC DNA]</scope>
    <source>
        <strain evidence="1 2">D5</strain>
    </source>
</reference>
<dbReference type="OrthoDB" id="3078218at2"/>
<accession>A0A0B5AU43</accession>
<proteinExistence type="predicted"/>
<dbReference type="KEGG" id="jeo:JMA_22170"/>
<name>A0A0B5AU43_9BACL</name>
<dbReference type="BioCyc" id="JESP1508404:G14D9-11472-MONOMER"/>
<organism evidence="1 2">
    <name type="scientific">Jeotgalibacillus malaysiensis</name>
    <dbReference type="NCBI Taxonomy" id="1508404"/>
    <lineage>
        <taxon>Bacteria</taxon>
        <taxon>Bacillati</taxon>
        <taxon>Bacillota</taxon>
        <taxon>Bacilli</taxon>
        <taxon>Bacillales</taxon>
        <taxon>Caryophanaceae</taxon>
        <taxon>Jeotgalibacillus</taxon>
    </lineage>
</organism>
<keyword evidence="2" id="KW-1185">Reference proteome</keyword>
<evidence type="ECO:0000313" key="1">
    <source>
        <dbReference type="EMBL" id="AJD91534.1"/>
    </source>
</evidence>
<dbReference type="STRING" id="1508404.JMA_22170"/>
<gene>
    <name evidence="1" type="ORF">JMA_22170</name>
</gene>
<dbReference type="AlphaFoldDB" id="A0A0B5AU43"/>
<sequence>MAIKGLKNLHYAVITEESKTAITYDTPKPLGPAQAFNVVPSINRANLRADDAVLFSDFSKGPMAVTLNTAYLEKEVEAEILGKKIHDNGLLSDNKDDNPPYIAIGGEAASARGGSEFFWLYRVKLSPAEENKQTGQETPTYNTPTLTGEAIARLHDGEEKLKAWTEDPTITDKSVFEDWYSEVIDREWAPLV</sequence>
<evidence type="ECO:0000313" key="2">
    <source>
        <dbReference type="Proteomes" id="UP000031449"/>
    </source>
</evidence>
<evidence type="ECO:0008006" key="3">
    <source>
        <dbReference type="Google" id="ProtNLM"/>
    </source>
</evidence>
<dbReference type="EMBL" id="CP009416">
    <property type="protein sequence ID" value="AJD91534.1"/>
    <property type="molecule type" value="Genomic_DNA"/>
</dbReference>
<protein>
    <recommendedName>
        <fullName evidence="3">Phage tail protein</fullName>
    </recommendedName>
</protein>